<keyword evidence="3" id="KW-1185">Reference proteome</keyword>
<proteinExistence type="predicted"/>
<evidence type="ECO:0000313" key="2">
    <source>
        <dbReference type="EMBL" id="MDT0649651.1"/>
    </source>
</evidence>
<dbReference type="InterPro" id="IPR023210">
    <property type="entry name" value="NADP_OxRdtase_dom"/>
</dbReference>
<organism evidence="2 3">
    <name type="scientific">Autumnicola edwardsiae</name>
    <dbReference type="NCBI Taxonomy" id="3075594"/>
    <lineage>
        <taxon>Bacteria</taxon>
        <taxon>Pseudomonadati</taxon>
        <taxon>Bacteroidota</taxon>
        <taxon>Flavobacteriia</taxon>
        <taxon>Flavobacteriales</taxon>
        <taxon>Flavobacteriaceae</taxon>
        <taxon>Autumnicola</taxon>
    </lineage>
</organism>
<dbReference type="InterPro" id="IPR036812">
    <property type="entry name" value="NAD(P)_OxRdtase_dom_sf"/>
</dbReference>
<protein>
    <submittedName>
        <fullName evidence="2">Aldo/keto reductase</fullName>
    </submittedName>
</protein>
<dbReference type="InterPro" id="IPR053135">
    <property type="entry name" value="AKR2_Oxidoreductase"/>
</dbReference>
<dbReference type="PANTHER" id="PTHR43312:SF1">
    <property type="entry name" value="NADP-DEPENDENT OXIDOREDUCTASE DOMAIN-CONTAINING PROTEIN"/>
    <property type="match status" value="1"/>
</dbReference>
<gene>
    <name evidence="2" type="ORF">RM529_05810</name>
</gene>
<comment type="caution">
    <text evidence="2">The sequence shown here is derived from an EMBL/GenBank/DDBJ whole genome shotgun (WGS) entry which is preliminary data.</text>
</comment>
<dbReference type="PANTHER" id="PTHR43312">
    <property type="entry name" value="D-THREO-ALDOSE 1-DEHYDROGENASE"/>
    <property type="match status" value="1"/>
</dbReference>
<name>A0ABU3CTL1_9FLAO</name>
<dbReference type="Proteomes" id="UP001248819">
    <property type="component" value="Unassembled WGS sequence"/>
</dbReference>
<feature type="domain" description="NADP-dependent oxidoreductase" evidence="1">
    <location>
        <begin position="6"/>
        <end position="253"/>
    </location>
</feature>
<dbReference type="Pfam" id="PF00248">
    <property type="entry name" value="Aldo_ket_red"/>
    <property type="match status" value="1"/>
</dbReference>
<reference evidence="2 3" key="1">
    <citation type="submission" date="2023-09" db="EMBL/GenBank/DDBJ databases">
        <authorList>
            <person name="Rey-Velasco X."/>
        </authorList>
    </citation>
    <scope>NUCLEOTIDE SEQUENCE [LARGE SCALE GENOMIC DNA]</scope>
    <source>
        <strain evidence="2 3">F297</strain>
    </source>
</reference>
<evidence type="ECO:0000313" key="3">
    <source>
        <dbReference type="Proteomes" id="UP001248819"/>
    </source>
</evidence>
<evidence type="ECO:0000259" key="1">
    <source>
        <dbReference type="Pfam" id="PF00248"/>
    </source>
</evidence>
<dbReference type="CDD" id="cd19097">
    <property type="entry name" value="AKR_unchar"/>
    <property type="match status" value="1"/>
</dbReference>
<accession>A0ABU3CTL1</accession>
<dbReference type="RefSeq" id="WP_311483812.1">
    <property type="nucleotide sequence ID" value="NZ_JAVRHP010000020.1"/>
</dbReference>
<dbReference type="SUPFAM" id="SSF51430">
    <property type="entry name" value="NAD(P)-linked oxidoreductase"/>
    <property type="match status" value="1"/>
</dbReference>
<dbReference type="EMBL" id="JAVRHP010000020">
    <property type="protein sequence ID" value="MDT0649651.1"/>
    <property type="molecule type" value="Genomic_DNA"/>
</dbReference>
<dbReference type="Gene3D" id="3.20.20.100">
    <property type="entry name" value="NADP-dependent oxidoreductase domain"/>
    <property type="match status" value="1"/>
</dbReference>
<sequence>MQQNRRIGLGTVQFGMDYGISNGEGQTSEEEVFSILGCARKNNIGLLDSASAYGNAEEILGKCGVDSFEIVSKFLPSENGQTITRQLKSSLSNLNQHFIYGYMAHRPLSLIDQPEYWDELLELKNTGKVKKIGYSLNTPEELEKLLAEGMIPDLVQVPYNYFDRRFENAIEVLKKQDCEVHTRSVFLQGLFFMKPGKLSPFFDEIKSILESLQHRGSTLGGDLLNFVLSNKMIDKVIIGVENKIQLQNNLIMLQKARQLPEIHNKISDNILIPSLWPQK</sequence>